<feature type="non-terminal residue" evidence="1">
    <location>
        <position position="191"/>
    </location>
</feature>
<evidence type="ECO:0000313" key="1">
    <source>
        <dbReference type="EMBL" id="OXU16508.1"/>
    </source>
</evidence>
<keyword evidence="2" id="KW-1185">Reference proteome</keyword>
<reference evidence="1 2" key="1">
    <citation type="journal article" date="2017" name="Curr. Biol.">
        <title>The Evolution of Venom by Co-option of Single-Copy Genes.</title>
        <authorList>
            <person name="Martinson E.O."/>
            <person name="Mrinalini"/>
            <person name="Kelkar Y.D."/>
            <person name="Chang C.H."/>
            <person name="Werren J.H."/>
        </authorList>
    </citation>
    <scope>NUCLEOTIDE SEQUENCE [LARGE SCALE GENOMIC DNA]</scope>
    <source>
        <strain evidence="1 2">Alberta</strain>
        <tissue evidence="1">Whole body</tissue>
    </source>
</reference>
<name>A0A232EDV6_9HYME</name>
<dbReference type="STRING" id="543379.A0A232EDV6"/>
<dbReference type="AlphaFoldDB" id="A0A232EDV6"/>
<accession>A0A232EDV6</accession>
<gene>
    <name evidence="1" type="ORF">TSAR_001351</name>
</gene>
<protein>
    <submittedName>
        <fullName evidence="1">Uncharacterized protein</fullName>
    </submittedName>
</protein>
<organism evidence="1 2">
    <name type="scientific">Trichomalopsis sarcophagae</name>
    <dbReference type="NCBI Taxonomy" id="543379"/>
    <lineage>
        <taxon>Eukaryota</taxon>
        <taxon>Metazoa</taxon>
        <taxon>Ecdysozoa</taxon>
        <taxon>Arthropoda</taxon>
        <taxon>Hexapoda</taxon>
        <taxon>Insecta</taxon>
        <taxon>Pterygota</taxon>
        <taxon>Neoptera</taxon>
        <taxon>Endopterygota</taxon>
        <taxon>Hymenoptera</taxon>
        <taxon>Apocrita</taxon>
        <taxon>Proctotrupomorpha</taxon>
        <taxon>Chalcidoidea</taxon>
        <taxon>Pteromalidae</taxon>
        <taxon>Pteromalinae</taxon>
        <taxon>Trichomalopsis</taxon>
    </lineage>
</organism>
<sequence length="191" mass="22490">MTIKCKYCSAMFWKAEIKKSGCCHNVSIVLSPLSEYNRDLKQLLLYDSHFRHLIRYYNNLFCFATFSANVIHEKQKASSKTHSSFENVKTLKDKNCDNVTETSYFGKMTIECKYCSAMFRKEKIKKSGCCHNSSIVLSPLSEYNRDLKQLLFYDSHFRHLIRYYNNLFCFATFSANVIHEKQKAVYNLKIQ</sequence>
<dbReference type="Proteomes" id="UP000215335">
    <property type="component" value="Unassembled WGS sequence"/>
</dbReference>
<proteinExistence type="predicted"/>
<comment type="caution">
    <text evidence="1">The sequence shown here is derived from an EMBL/GenBank/DDBJ whole genome shotgun (WGS) entry which is preliminary data.</text>
</comment>
<evidence type="ECO:0000313" key="2">
    <source>
        <dbReference type="Proteomes" id="UP000215335"/>
    </source>
</evidence>
<dbReference type="EMBL" id="NNAY01005961">
    <property type="protein sequence ID" value="OXU16508.1"/>
    <property type="molecule type" value="Genomic_DNA"/>
</dbReference>